<dbReference type="GO" id="GO:0009253">
    <property type="term" value="P:peptidoglycan catabolic process"/>
    <property type="evidence" value="ECO:0007669"/>
    <property type="project" value="InterPro"/>
</dbReference>
<evidence type="ECO:0000313" key="4">
    <source>
        <dbReference type="EMBL" id="QIL49850.1"/>
    </source>
</evidence>
<dbReference type="PANTHER" id="PTHR34135">
    <property type="entry name" value="LYSOZYME"/>
    <property type="match status" value="1"/>
</dbReference>
<accession>A0A6G8AXZ5</accession>
<evidence type="ECO:0000256" key="1">
    <source>
        <dbReference type="ARBA" id="ARBA00010646"/>
    </source>
</evidence>
<dbReference type="SUPFAM" id="SSF51445">
    <property type="entry name" value="(Trans)glycosidases"/>
    <property type="match status" value="1"/>
</dbReference>
<dbReference type="PANTHER" id="PTHR34135:SF2">
    <property type="entry name" value="LYSOZYME"/>
    <property type="match status" value="1"/>
</dbReference>
<comment type="similarity">
    <text evidence="1">Belongs to the glycosyl hydrolase 25 family.</text>
</comment>
<dbReference type="InterPro" id="IPR017853">
    <property type="entry name" value="GH"/>
</dbReference>
<dbReference type="PROSITE" id="PS51904">
    <property type="entry name" value="GLYCOSYL_HYDROL_F25_2"/>
    <property type="match status" value="1"/>
</dbReference>
<dbReference type="InterPro" id="IPR018077">
    <property type="entry name" value="Glyco_hydro_fam25_subgr"/>
</dbReference>
<dbReference type="Pfam" id="PF01183">
    <property type="entry name" value="Glyco_hydro_25"/>
    <property type="match status" value="1"/>
</dbReference>
<name>A0A6G8AXZ5_9LACO</name>
<proteinExistence type="inferred from homology"/>
<gene>
    <name evidence="4" type="ORF">G7084_00040</name>
</gene>
<evidence type="ECO:0000256" key="3">
    <source>
        <dbReference type="ARBA" id="ARBA00023295"/>
    </source>
</evidence>
<dbReference type="InterPro" id="IPR002053">
    <property type="entry name" value="Glyco_hydro_25"/>
</dbReference>
<dbReference type="EMBL" id="CP049888">
    <property type="protein sequence ID" value="QIL49850.1"/>
    <property type="molecule type" value="Genomic_DNA"/>
</dbReference>
<dbReference type="GO" id="GO:0016998">
    <property type="term" value="P:cell wall macromolecule catabolic process"/>
    <property type="evidence" value="ECO:0007669"/>
    <property type="project" value="InterPro"/>
</dbReference>
<dbReference type="Proteomes" id="UP000500741">
    <property type="component" value="Chromosome"/>
</dbReference>
<keyword evidence="3" id="KW-0326">Glycosidase</keyword>
<reference evidence="4 5" key="1">
    <citation type="submission" date="2020-03" db="EMBL/GenBank/DDBJ databases">
        <title>Weissella sp. nov., isolated from Cybister lewisianus.</title>
        <authorList>
            <person name="Hyun D.-W."/>
            <person name="Bae J.-W."/>
        </authorList>
    </citation>
    <scope>NUCLEOTIDE SEQUENCE [LARGE SCALE GENOMIC DNA]</scope>
    <source>
        <strain evidence="4 5">HDW19</strain>
    </source>
</reference>
<dbReference type="KEGG" id="wco:G7084_00040"/>
<evidence type="ECO:0000256" key="2">
    <source>
        <dbReference type="ARBA" id="ARBA00022801"/>
    </source>
</evidence>
<organism evidence="4 5">
    <name type="scientific">Weissella coleopterorum</name>
    <dbReference type="NCBI Taxonomy" id="2714949"/>
    <lineage>
        <taxon>Bacteria</taxon>
        <taxon>Bacillati</taxon>
        <taxon>Bacillota</taxon>
        <taxon>Bacilli</taxon>
        <taxon>Lactobacillales</taxon>
        <taxon>Lactobacillaceae</taxon>
        <taxon>Weissella</taxon>
    </lineage>
</organism>
<keyword evidence="2" id="KW-0378">Hydrolase</keyword>
<dbReference type="SMART" id="SM00641">
    <property type="entry name" value="Glyco_25"/>
    <property type="match status" value="1"/>
</dbReference>
<dbReference type="Gene3D" id="3.20.20.80">
    <property type="entry name" value="Glycosidases"/>
    <property type="match status" value="1"/>
</dbReference>
<evidence type="ECO:0000313" key="5">
    <source>
        <dbReference type="Proteomes" id="UP000500741"/>
    </source>
</evidence>
<dbReference type="GO" id="GO:0016052">
    <property type="term" value="P:carbohydrate catabolic process"/>
    <property type="evidence" value="ECO:0007669"/>
    <property type="project" value="TreeGrafter"/>
</dbReference>
<dbReference type="GO" id="GO:0003796">
    <property type="term" value="F:lysozyme activity"/>
    <property type="evidence" value="ECO:0007669"/>
    <property type="project" value="InterPro"/>
</dbReference>
<dbReference type="RefSeq" id="WP_166008892.1">
    <property type="nucleotide sequence ID" value="NZ_CP049888.1"/>
</dbReference>
<dbReference type="AlphaFoldDB" id="A0A6G8AXZ5"/>
<sequence length="272" mass="29841">MSLNGIDISSYQSGINIANVPADFVIVKATQGVNYVSPDCDNQVQQVIKSNKLLGVYHFADGSGAEAEATYFLANIQGYLGKAVLFLDWEASVVNNGVAYAKTFMDYVYNQTGIRPIIYMSKSVTAQFDWSSVSKDYALWFAQYANNNETGYQSDPWTDSNGFGSWIQPAMQQYSSHGKLSGYDGNLDLDIFYGDSKAWANFAKSDNVIPTVKTPIVQYPDPDGNPSYALTHWNAVKGKPFTSKNELLLTSPNGTKFTLAVTDSGELKAVKT</sequence>
<protein>
    <submittedName>
        <fullName evidence="4">Lysozyme</fullName>
    </submittedName>
</protein>
<keyword evidence="5" id="KW-1185">Reference proteome</keyword>